<name>A0A2M7S3U1_9BACT</name>
<evidence type="ECO:0000313" key="2">
    <source>
        <dbReference type="EMBL" id="PIZ14251.1"/>
    </source>
</evidence>
<dbReference type="EMBL" id="PFMR01000366">
    <property type="protein sequence ID" value="PIZ14251.1"/>
    <property type="molecule type" value="Genomic_DNA"/>
</dbReference>
<sequence length="245" mass="26713">MKKVLAAVSLLFWAGCASAITFVEPGLYTTDLFAERPYLTEKAMVLDQGKFEVQGGYAAFLTRSNTMTQSVRIHLNYGVTKDMTLGICFPFGGDVPGVNNSQLGIKYSFNPLLSTMFPNKDLMDVSFSYSCALGSMGYSVKLIMGKDWGNFRLYGNLGYLKHETSKTGIIYGLATNFLVGRKLDLGCEVMGTIERDTGAVANVNVTAGMKYWISDYVAIDLGVGTCLTSDPMLFATTGFSWIIGQ</sequence>
<feature type="signal peptide" evidence="1">
    <location>
        <begin position="1"/>
        <end position="19"/>
    </location>
</feature>
<evidence type="ECO:0000313" key="3">
    <source>
        <dbReference type="Proteomes" id="UP000229307"/>
    </source>
</evidence>
<accession>A0A2M7S3U1</accession>
<organism evidence="2 3">
    <name type="scientific">Candidatus Desantisbacteria bacterium CG_4_10_14_0_8_um_filter_48_22</name>
    <dbReference type="NCBI Taxonomy" id="1974543"/>
    <lineage>
        <taxon>Bacteria</taxon>
        <taxon>Candidatus Desantisiibacteriota</taxon>
    </lineage>
</organism>
<dbReference type="PROSITE" id="PS51257">
    <property type="entry name" value="PROKAR_LIPOPROTEIN"/>
    <property type="match status" value="1"/>
</dbReference>
<dbReference type="AlphaFoldDB" id="A0A2M7S3U1"/>
<reference evidence="3" key="1">
    <citation type="submission" date="2017-09" db="EMBL/GenBank/DDBJ databases">
        <title>Depth-based differentiation of microbial function through sediment-hosted aquifers and enrichment of novel symbionts in the deep terrestrial subsurface.</title>
        <authorList>
            <person name="Probst A.J."/>
            <person name="Ladd B."/>
            <person name="Jarett J.K."/>
            <person name="Geller-Mcgrath D.E."/>
            <person name="Sieber C.M.K."/>
            <person name="Emerson J.B."/>
            <person name="Anantharaman K."/>
            <person name="Thomas B.C."/>
            <person name="Malmstrom R."/>
            <person name="Stieglmeier M."/>
            <person name="Klingl A."/>
            <person name="Woyke T."/>
            <person name="Ryan C.M."/>
            <person name="Banfield J.F."/>
        </authorList>
    </citation>
    <scope>NUCLEOTIDE SEQUENCE [LARGE SCALE GENOMIC DNA]</scope>
</reference>
<evidence type="ECO:0000256" key="1">
    <source>
        <dbReference type="SAM" id="SignalP"/>
    </source>
</evidence>
<protein>
    <recommendedName>
        <fullName evidence="4">Outer membrane protein beta-barrel domain-containing protein</fullName>
    </recommendedName>
</protein>
<proteinExistence type="predicted"/>
<dbReference type="Proteomes" id="UP000229307">
    <property type="component" value="Unassembled WGS sequence"/>
</dbReference>
<evidence type="ECO:0008006" key="4">
    <source>
        <dbReference type="Google" id="ProtNLM"/>
    </source>
</evidence>
<keyword evidence="1" id="KW-0732">Signal</keyword>
<feature type="chain" id="PRO_5014948047" description="Outer membrane protein beta-barrel domain-containing protein" evidence="1">
    <location>
        <begin position="20"/>
        <end position="245"/>
    </location>
</feature>
<comment type="caution">
    <text evidence="2">The sequence shown here is derived from an EMBL/GenBank/DDBJ whole genome shotgun (WGS) entry which is preliminary data.</text>
</comment>
<gene>
    <name evidence="2" type="ORF">COY52_13080</name>
</gene>